<gene>
    <name evidence="2" type="ORF">BHM03_00006206</name>
</gene>
<proteinExistence type="predicted"/>
<evidence type="ECO:0000256" key="1">
    <source>
        <dbReference type="SAM" id="MobiDB-lite"/>
    </source>
</evidence>
<sequence>MVGDVALNSLLRGETVSPRREKRTRGRNPRTTTARGRPPGRNGGNRPSTTEIDRRRPILVLPPGNGRSAYRSAAGPVCTGRYGSYHSVRKTLLNATIDNFKAIL</sequence>
<protein>
    <submittedName>
        <fullName evidence="2">Uncharacterized protein</fullName>
    </submittedName>
</protein>
<feature type="compositionally biased region" description="Low complexity" evidence="1">
    <location>
        <begin position="29"/>
        <end position="47"/>
    </location>
</feature>
<dbReference type="EMBL" id="KV875561">
    <property type="protein sequence ID" value="RZR71639.1"/>
    <property type="molecule type" value="Genomic_DNA"/>
</dbReference>
<feature type="region of interest" description="Disordered" evidence="1">
    <location>
        <begin position="1"/>
        <end position="67"/>
    </location>
</feature>
<name>A0A445MBP9_ENSVE</name>
<accession>A0A445MBP9</accession>
<dbReference type="Proteomes" id="UP000290560">
    <property type="component" value="Unassembled WGS sequence"/>
</dbReference>
<evidence type="ECO:0000313" key="2">
    <source>
        <dbReference type="EMBL" id="RZR71639.1"/>
    </source>
</evidence>
<reference evidence="2" key="1">
    <citation type="journal article" date="2018" name="Data Brief">
        <title>Genome sequence data from 17 accessions of Ensete ventricosum, a staple food crop for millions in Ethiopia.</title>
        <authorList>
            <person name="Yemataw Z."/>
            <person name="Muzemil S."/>
            <person name="Ambachew D."/>
            <person name="Tripathi L."/>
            <person name="Tesfaye K."/>
            <person name="Chala A."/>
            <person name="Farbos A."/>
            <person name="O'Neill P."/>
            <person name="Moore K."/>
            <person name="Grant M."/>
            <person name="Studholme D.J."/>
        </authorList>
    </citation>
    <scope>NUCLEOTIDE SEQUENCE [LARGE SCALE GENOMIC DNA]</scope>
    <source>
        <tissue evidence="2">Leaf</tissue>
    </source>
</reference>
<dbReference type="AlphaFoldDB" id="A0A445MBP9"/>
<organism evidence="2">
    <name type="scientific">Ensete ventricosum</name>
    <name type="common">Abyssinian banana</name>
    <name type="synonym">Musa ensete</name>
    <dbReference type="NCBI Taxonomy" id="4639"/>
    <lineage>
        <taxon>Eukaryota</taxon>
        <taxon>Viridiplantae</taxon>
        <taxon>Streptophyta</taxon>
        <taxon>Embryophyta</taxon>
        <taxon>Tracheophyta</taxon>
        <taxon>Spermatophyta</taxon>
        <taxon>Magnoliopsida</taxon>
        <taxon>Liliopsida</taxon>
        <taxon>Zingiberales</taxon>
        <taxon>Musaceae</taxon>
        <taxon>Ensete</taxon>
    </lineage>
</organism>